<comment type="caution">
    <text evidence="2">The sequence shown here is derived from an EMBL/GenBank/DDBJ whole genome shotgun (WGS) entry which is preliminary data.</text>
</comment>
<sequence length="74" mass="8615">MFFRSTQPQFQEADLASTHPPVGSDQENNVFDEDKRLIHTELMVAKLLAFSAMSYSLEMVKCDREGIYCSWFLY</sequence>
<accession>A0A5N6LMU5</accession>
<dbReference type="AlphaFoldDB" id="A0A5N6LMU5"/>
<evidence type="ECO:0000313" key="2">
    <source>
        <dbReference type="EMBL" id="KAD2393560.1"/>
    </source>
</evidence>
<evidence type="ECO:0000256" key="1">
    <source>
        <dbReference type="SAM" id="MobiDB-lite"/>
    </source>
</evidence>
<dbReference type="EMBL" id="SZYD01000019">
    <property type="protein sequence ID" value="KAD2393560.1"/>
    <property type="molecule type" value="Genomic_DNA"/>
</dbReference>
<organism evidence="2 3">
    <name type="scientific">Mikania micrantha</name>
    <name type="common">bitter vine</name>
    <dbReference type="NCBI Taxonomy" id="192012"/>
    <lineage>
        <taxon>Eukaryota</taxon>
        <taxon>Viridiplantae</taxon>
        <taxon>Streptophyta</taxon>
        <taxon>Embryophyta</taxon>
        <taxon>Tracheophyta</taxon>
        <taxon>Spermatophyta</taxon>
        <taxon>Magnoliopsida</taxon>
        <taxon>eudicotyledons</taxon>
        <taxon>Gunneridae</taxon>
        <taxon>Pentapetalae</taxon>
        <taxon>asterids</taxon>
        <taxon>campanulids</taxon>
        <taxon>Asterales</taxon>
        <taxon>Asteraceae</taxon>
        <taxon>Asteroideae</taxon>
        <taxon>Heliantheae alliance</taxon>
        <taxon>Eupatorieae</taxon>
        <taxon>Mikania</taxon>
    </lineage>
</organism>
<proteinExistence type="predicted"/>
<reference evidence="2 3" key="1">
    <citation type="submission" date="2019-05" db="EMBL/GenBank/DDBJ databases">
        <title>Mikania micrantha, genome provides insights into the molecular mechanism of rapid growth.</title>
        <authorList>
            <person name="Liu B."/>
        </authorList>
    </citation>
    <scope>NUCLEOTIDE SEQUENCE [LARGE SCALE GENOMIC DNA]</scope>
    <source>
        <strain evidence="2">NLD-2019</strain>
        <tissue evidence="2">Leaf</tissue>
    </source>
</reference>
<keyword evidence="3" id="KW-1185">Reference proteome</keyword>
<protein>
    <submittedName>
        <fullName evidence="2">Uncharacterized protein</fullName>
    </submittedName>
</protein>
<evidence type="ECO:0000313" key="3">
    <source>
        <dbReference type="Proteomes" id="UP000326396"/>
    </source>
</evidence>
<feature type="compositionally biased region" description="Polar residues" evidence="1">
    <location>
        <begin position="1"/>
        <end position="10"/>
    </location>
</feature>
<feature type="region of interest" description="Disordered" evidence="1">
    <location>
        <begin position="1"/>
        <end position="28"/>
    </location>
</feature>
<name>A0A5N6LMU5_9ASTR</name>
<dbReference type="Proteomes" id="UP000326396">
    <property type="component" value="Linkage Group LG9"/>
</dbReference>
<gene>
    <name evidence="2" type="ORF">E3N88_40537</name>
</gene>